<dbReference type="PANTHER" id="PTHR30160">
    <property type="entry name" value="TETRAACYLDISACCHARIDE 4'-KINASE-RELATED"/>
    <property type="match status" value="1"/>
</dbReference>
<dbReference type="InterPro" id="IPR051199">
    <property type="entry name" value="LPS_LOS_Heptosyltrfase"/>
</dbReference>
<dbReference type="STRING" id="1203610.HMPREF1536_01626"/>
<dbReference type="GO" id="GO:0005829">
    <property type="term" value="C:cytosol"/>
    <property type="evidence" value="ECO:0007669"/>
    <property type="project" value="TreeGrafter"/>
</dbReference>
<proteinExistence type="predicted"/>
<sequence>MAKILVIRLAAIADVAMTLPVIYSAAKANPKDSFTVLTQAFMMPVFMNRPSNVEVIGISTKGAEKTLIGLLRFTSALVKFDFDIVLDLQNVIRTMIIRTSFWMKGKPVYVLDKIRKRYPPLMRRENKKLEPLPSVLERYADVFRAAGLAYTESFTSLYESHPANLSKMEAIAGVKTGKWLGVAPFARYRGKVYPIDEMEQVVATLSKREDLTLFLFGARGYEEAVLEDWAYRYPRVKNVVGKYTLDNELALISQLDLLLSMDSANMHFASLVGTRVLSVWGATHIYTGFYGYRQRPDDVIQLSMPCRPCSKFGQKECPRGDWGCLTQLPSELIVSRVLAALEEN</sequence>
<dbReference type="Pfam" id="PF01075">
    <property type="entry name" value="Glyco_transf_9"/>
    <property type="match status" value="1"/>
</dbReference>
<dbReference type="InterPro" id="IPR002201">
    <property type="entry name" value="Glyco_trans_9"/>
</dbReference>
<evidence type="ECO:0000313" key="4">
    <source>
        <dbReference type="Proteomes" id="UP000033035"/>
    </source>
</evidence>
<protein>
    <submittedName>
        <fullName evidence="3">Uncharacterized protein</fullName>
    </submittedName>
</protein>
<dbReference type="Proteomes" id="UP000033035">
    <property type="component" value="Unassembled WGS sequence"/>
</dbReference>
<name>A0A0F5JMS7_9BACT</name>
<dbReference type="EMBL" id="AQHW01000009">
    <property type="protein sequence ID" value="KKB58747.1"/>
    <property type="molecule type" value="Genomic_DNA"/>
</dbReference>
<keyword evidence="4" id="KW-1185">Reference proteome</keyword>
<organism evidence="3 4">
    <name type="scientific">Parabacteroides gordonii MS-1 = DSM 23371</name>
    <dbReference type="NCBI Taxonomy" id="1203610"/>
    <lineage>
        <taxon>Bacteria</taxon>
        <taxon>Pseudomonadati</taxon>
        <taxon>Bacteroidota</taxon>
        <taxon>Bacteroidia</taxon>
        <taxon>Bacteroidales</taxon>
        <taxon>Tannerellaceae</taxon>
        <taxon>Parabacteroides</taxon>
    </lineage>
</organism>
<accession>A0A0F5JMS7</accession>
<keyword evidence="2" id="KW-0808">Transferase</keyword>
<gene>
    <name evidence="3" type="ORF">HMPREF1536_01626</name>
</gene>
<keyword evidence="1" id="KW-0328">Glycosyltransferase</keyword>
<evidence type="ECO:0000256" key="2">
    <source>
        <dbReference type="ARBA" id="ARBA00022679"/>
    </source>
</evidence>
<comment type="caution">
    <text evidence="3">The sequence shown here is derived from an EMBL/GenBank/DDBJ whole genome shotgun (WGS) entry which is preliminary data.</text>
</comment>
<dbReference type="AlphaFoldDB" id="A0A0F5JMS7"/>
<dbReference type="RefSeq" id="WP_028726519.1">
    <property type="nucleotide sequence ID" value="NZ_AUAE01000009.1"/>
</dbReference>
<dbReference type="CDD" id="cd03789">
    <property type="entry name" value="GT9_LPS_heptosyltransferase"/>
    <property type="match status" value="1"/>
</dbReference>
<dbReference type="GO" id="GO:0009244">
    <property type="term" value="P:lipopolysaccharide core region biosynthetic process"/>
    <property type="evidence" value="ECO:0007669"/>
    <property type="project" value="TreeGrafter"/>
</dbReference>
<dbReference type="Gene3D" id="3.40.50.2000">
    <property type="entry name" value="Glycogen Phosphorylase B"/>
    <property type="match status" value="2"/>
</dbReference>
<evidence type="ECO:0000313" key="3">
    <source>
        <dbReference type="EMBL" id="KKB58747.1"/>
    </source>
</evidence>
<dbReference type="HOGENOM" id="CLU_038371_3_0_10"/>
<dbReference type="GO" id="GO:0008713">
    <property type="term" value="F:ADP-heptose-lipopolysaccharide heptosyltransferase activity"/>
    <property type="evidence" value="ECO:0007669"/>
    <property type="project" value="TreeGrafter"/>
</dbReference>
<dbReference type="PANTHER" id="PTHR30160:SF22">
    <property type="entry name" value="LIPOPOLYSACCHARIDE CORE BIOSYNTHESIS PROTEIN"/>
    <property type="match status" value="1"/>
</dbReference>
<dbReference type="SUPFAM" id="SSF53756">
    <property type="entry name" value="UDP-Glycosyltransferase/glycogen phosphorylase"/>
    <property type="match status" value="1"/>
</dbReference>
<dbReference type="PATRIC" id="fig|1203610.3.peg.1667"/>
<reference evidence="3 4" key="1">
    <citation type="submission" date="2013-04" db="EMBL/GenBank/DDBJ databases">
        <title>The Genome Sequence of Parabacteroides gordonii DSM 23371.</title>
        <authorList>
            <consortium name="The Broad Institute Genomics Platform"/>
            <person name="Earl A."/>
            <person name="Ward D."/>
            <person name="Feldgarden M."/>
            <person name="Gevers D."/>
            <person name="Martens E."/>
            <person name="Sakamoto M."/>
            <person name="Benno Y."/>
            <person name="Suzuki N."/>
            <person name="Matsunaga N."/>
            <person name="Koshihara K."/>
            <person name="Seki M."/>
            <person name="Komiya H."/>
            <person name="Walker B."/>
            <person name="Young S."/>
            <person name="Zeng Q."/>
            <person name="Gargeya S."/>
            <person name="Fitzgerald M."/>
            <person name="Haas B."/>
            <person name="Abouelleil A."/>
            <person name="Allen A.W."/>
            <person name="Alvarado L."/>
            <person name="Arachchi H.M."/>
            <person name="Berlin A.M."/>
            <person name="Chapman S.B."/>
            <person name="Gainer-Dewar J."/>
            <person name="Goldberg J."/>
            <person name="Griggs A."/>
            <person name="Gujja S."/>
            <person name="Hansen M."/>
            <person name="Howarth C."/>
            <person name="Imamovic A."/>
            <person name="Ireland A."/>
            <person name="Larimer J."/>
            <person name="McCowan C."/>
            <person name="Murphy C."/>
            <person name="Pearson M."/>
            <person name="Poon T.W."/>
            <person name="Priest M."/>
            <person name="Roberts A."/>
            <person name="Saif S."/>
            <person name="Shea T."/>
            <person name="Sisk P."/>
            <person name="Sykes S."/>
            <person name="Wortman J."/>
            <person name="Nusbaum C."/>
            <person name="Birren B."/>
        </authorList>
    </citation>
    <scope>NUCLEOTIDE SEQUENCE [LARGE SCALE GENOMIC DNA]</scope>
    <source>
        <strain evidence="3 4">MS-1</strain>
    </source>
</reference>
<evidence type="ECO:0000256" key="1">
    <source>
        <dbReference type="ARBA" id="ARBA00022676"/>
    </source>
</evidence>